<feature type="compositionally biased region" description="Gly residues" evidence="1">
    <location>
        <begin position="82"/>
        <end position="92"/>
    </location>
</feature>
<dbReference type="Proteomes" id="UP000008311">
    <property type="component" value="Unassembled WGS sequence"/>
</dbReference>
<protein>
    <submittedName>
        <fullName evidence="2">Uncharacterized protein</fullName>
    </submittedName>
</protein>
<dbReference type="InParanoid" id="B9TKR8"/>
<accession>B9TKR8</accession>
<feature type="non-terminal residue" evidence="2">
    <location>
        <position position="204"/>
    </location>
</feature>
<gene>
    <name evidence="2" type="ORF">RCOM_2037540</name>
</gene>
<feature type="compositionally biased region" description="Basic and acidic residues" evidence="1">
    <location>
        <begin position="1"/>
        <end position="29"/>
    </location>
</feature>
<sequence>RHPRAERRPATGELHAGRDGRRDPAERHAGGGIAGGRGLAAGAGGAPGAQRQCVQARVGRARRSHCHRYAGGGGTQAAPAPGGAGRRGPQLHGGPGLSPFAICLRLLKVGAYGHAAYLGCSVVDAGRGVRACRRAGRAGGRRGGAGERRAECALIVRRRQGVAGAIGSGERRHAGHGRRRVCDGALHRRQRVDAEARHHGGDRP</sequence>
<evidence type="ECO:0000256" key="1">
    <source>
        <dbReference type="SAM" id="MobiDB-lite"/>
    </source>
</evidence>
<feature type="non-terminal residue" evidence="2">
    <location>
        <position position="1"/>
    </location>
</feature>
<dbReference type="AlphaFoldDB" id="B9TKR8"/>
<feature type="region of interest" description="Disordered" evidence="1">
    <location>
        <begin position="1"/>
        <end position="46"/>
    </location>
</feature>
<evidence type="ECO:0000313" key="2">
    <source>
        <dbReference type="EMBL" id="EEF23546.1"/>
    </source>
</evidence>
<keyword evidence="3" id="KW-1185">Reference proteome</keyword>
<proteinExistence type="predicted"/>
<organism evidence="2 3">
    <name type="scientific">Ricinus communis</name>
    <name type="common">Castor bean</name>
    <dbReference type="NCBI Taxonomy" id="3988"/>
    <lineage>
        <taxon>Eukaryota</taxon>
        <taxon>Viridiplantae</taxon>
        <taxon>Streptophyta</taxon>
        <taxon>Embryophyta</taxon>
        <taxon>Tracheophyta</taxon>
        <taxon>Spermatophyta</taxon>
        <taxon>Magnoliopsida</taxon>
        <taxon>eudicotyledons</taxon>
        <taxon>Gunneridae</taxon>
        <taxon>Pentapetalae</taxon>
        <taxon>rosids</taxon>
        <taxon>fabids</taxon>
        <taxon>Malpighiales</taxon>
        <taxon>Euphorbiaceae</taxon>
        <taxon>Acalyphoideae</taxon>
        <taxon>Acalypheae</taxon>
        <taxon>Ricinus</taxon>
    </lineage>
</organism>
<feature type="region of interest" description="Disordered" evidence="1">
    <location>
        <begin position="66"/>
        <end position="92"/>
    </location>
</feature>
<evidence type="ECO:0000313" key="3">
    <source>
        <dbReference type="Proteomes" id="UP000008311"/>
    </source>
</evidence>
<feature type="compositionally biased region" description="Gly residues" evidence="1">
    <location>
        <begin position="30"/>
        <end position="46"/>
    </location>
</feature>
<reference evidence="3" key="1">
    <citation type="journal article" date="2010" name="Nat. Biotechnol.">
        <title>Draft genome sequence of the oilseed species Ricinus communis.</title>
        <authorList>
            <person name="Chan A.P."/>
            <person name="Crabtree J."/>
            <person name="Zhao Q."/>
            <person name="Lorenzi H."/>
            <person name="Orvis J."/>
            <person name="Puiu D."/>
            <person name="Melake-Berhan A."/>
            <person name="Jones K.M."/>
            <person name="Redman J."/>
            <person name="Chen G."/>
            <person name="Cahoon E.B."/>
            <person name="Gedil M."/>
            <person name="Stanke M."/>
            <person name="Haas B.J."/>
            <person name="Wortman J.R."/>
            <person name="Fraser-Liggett C.M."/>
            <person name="Ravel J."/>
            <person name="Rabinowicz P.D."/>
        </authorList>
    </citation>
    <scope>NUCLEOTIDE SEQUENCE [LARGE SCALE GENOMIC DNA]</scope>
    <source>
        <strain evidence="3">cv. Hale</strain>
    </source>
</reference>
<name>B9TKR8_RICCO</name>
<dbReference type="EMBL" id="EQ985633">
    <property type="protein sequence ID" value="EEF23546.1"/>
    <property type="molecule type" value="Genomic_DNA"/>
</dbReference>